<feature type="region of interest" description="Disordered" evidence="1">
    <location>
        <begin position="230"/>
        <end position="250"/>
    </location>
</feature>
<reference evidence="3" key="2">
    <citation type="submission" date="2020-05" db="EMBL/GenBank/DDBJ databases">
        <authorList>
            <person name="Kim H.-S."/>
            <person name="Proctor R.H."/>
            <person name="Brown D.W."/>
        </authorList>
    </citation>
    <scope>NUCLEOTIDE SEQUENCE</scope>
    <source>
        <strain evidence="3">NRRL 20472</strain>
    </source>
</reference>
<dbReference type="EMBL" id="JABEXW010000353">
    <property type="protein sequence ID" value="KAF4965394.1"/>
    <property type="molecule type" value="Genomic_DNA"/>
</dbReference>
<name>A0A8H4TWX0_9HYPO</name>
<protein>
    <submittedName>
        <fullName evidence="3">Uncharacterized protein</fullName>
    </submittedName>
</protein>
<dbReference type="AlphaFoldDB" id="A0A8H4TWX0"/>
<comment type="caution">
    <text evidence="3">The sequence shown here is derived from an EMBL/GenBank/DDBJ whole genome shotgun (WGS) entry which is preliminary data.</text>
</comment>
<proteinExistence type="predicted"/>
<evidence type="ECO:0000256" key="2">
    <source>
        <dbReference type="SAM" id="Phobius"/>
    </source>
</evidence>
<dbReference type="Proteomes" id="UP000622797">
    <property type="component" value="Unassembled WGS sequence"/>
</dbReference>
<sequence length="289" mass="31948">MSPFQGVSWNAGDKPNIGWTGGYDIKGKHSHTFSLELRRFEARYDKKDPDTVEIFRNRTFHYPSSSWKIWNEECLDTWISADWEIPEDFDVGDTKFVVWLFNTTDPKNETSMMSNLFFIDSNFTQTSAAVVSTAASATVTSLLAQETITSTPTATEDADDVQVTSVPSEEGLPASAKAGIGVGIGLLTLLLALAGLFFYRRKKRQTPGVMLSSFEKPELDGKTIIHSVAEADSSEIHQAPDNSTSRGTEQVEVPVVQQPIVHHINQDPIELPADMCMTSPKTSQEGLNR</sequence>
<feature type="transmembrane region" description="Helical" evidence="2">
    <location>
        <begin position="178"/>
        <end position="199"/>
    </location>
</feature>
<keyword evidence="2" id="KW-0472">Membrane</keyword>
<keyword evidence="2" id="KW-1133">Transmembrane helix</keyword>
<organism evidence="3 4">
    <name type="scientific">Fusarium sarcochroum</name>
    <dbReference type="NCBI Taxonomy" id="1208366"/>
    <lineage>
        <taxon>Eukaryota</taxon>
        <taxon>Fungi</taxon>
        <taxon>Dikarya</taxon>
        <taxon>Ascomycota</taxon>
        <taxon>Pezizomycotina</taxon>
        <taxon>Sordariomycetes</taxon>
        <taxon>Hypocreomycetidae</taxon>
        <taxon>Hypocreales</taxon>
        <taxon>Nectriaceae</taxon>
        <taxon>Fusarium</taxon>
        <taxon>Fusarium lateritium species complex</taxon>
    </lineage>
</organism>
<accession>A0A8H4TWX0</accession>
<keyword evidence="4" id="KW-1185">Reference proteome</keyword>
<gene>
    <name evidence="3" type="ORF">FSARC_6808</name>
</gene>
<dbReference type="OrthoDB" id="5075531at2759"/>
<reference evidence="3" key="1">
    <citation type="journal article" date="2020" name="BMC Genomics">
        <title>Correction to: Identification and distribution of gene clusters required for synthesis of sphingolipid metabolism inhibitors in diverse species of the filamentous fungus Fusarium.</title>
        <authorList>
            <person name="Kim H.S."/>
            <person name="Lohmar J.M."/>
            <person name="Busman M."/>
            <person name="Brown D.W."/>
            <person name="Naumann T.A."/>
            <person name="Divon H.H."/>
            <person name="Lysoe E."/>
            <person name="Uhlig S."/>
            <person name="Proctor R.H."/>
        </authorList>
    </citation>
    <scope>NUCLEOTIDE SEQUENCE</scope>
    <source>
        <strain evidence="3">NRRL 20472</strain>
    </source>
</reference>
<evidence type="ECO:0000256" key="1">
    <source>
        <dbReference type="SAM" id="MobiDB-lite"/>
    </source>
</evidence>
<evidence type="ECO:0000313" key="4">
    <source>
        <dbReference type="Proteomes" id="UP000622797"/>
    </source>
</evidence>
<keyword evidence="2" id="KW-0812">Transmembrane</keyword>
<evidence type="ECO:0000313" key="3">
    <source>
        <dbReference type="EMBL" id="KAF4965394.1"/>
    </source>
</evidence>